<dbReference type="EMBL" id="BAABFR010000001">
    <property type="protein sequence ID" value="GAA4382847.1"/>
    <property type="molecule type" value="Genomic_DNA"/>
</dbReference>
<evidence type="ECO:0000256" key="1">
    <source>
        <dbReference type="SAM" id="Coils"/>
    </source>
</evidence>
<name>A0ABP8J0R2_9ACTN</name>
<reference evidence="3" key="1">
    <citation type="journal article" date="2019" name="Int. J. Syst. Evol. Microbiol.">
        <title>The Global Catalogue of Microorganisms (GCM) 10K type strain sequencing project: providing services to taxonomists for standard genome sequencing and annotation.</title>
        <authorList>
            <consortium name="The Broad Institute Genomics Platform"/>
            <consortium name="The Broad Institute Genome Sequencing Center for Infectious Disease"/>
            <person name="Wu L."/>
            <person name="Ma J."/>
        </authorList>
    </citation>
    <scope>NUCLEOTIDE SEQUENCE [LARGE SCALE GENOMIC DNA]</scope>
    <source>
        <strain evidence="3">JCM 17688</strain>
    </source>
</reference>
<keyword evidence="3" id="KW-1185">Reference proteome</keyword>
<organism evidence="2 3">
    <name type="scientific">Tsukamurella soli</name>
    <dbReference type="NCBI Taxonomy" id="644556"/>
    <lineage>
        <taxon>Bacteria</taxon>
        <taxon>Bacillati</taxon>
        <taxon>Actinomycetota</taxon>
        <taxon>Actinomycetes</taxon>
        <taxon>Mycobacteriales</taxon>
        <taxon>Tsukamurellaceae</taxon>
        <taxon>Tsukamurella</taxon>
    </lineage>
</organism>
<keyword evidence="1" id="KW-0175">Coiled coil</keyword>
<dbReference type="InterPro" id="IPR013496">
    <property type="entry name" value="CHP02680"/>
</dbReference>
<sequence length="776" mass="83613">MTRTPPTPLRHRWQPLRAGLVDLFYYDAEEFWFRDGRLLLRGNNGAGKSKVLALTLPFLLDGDLAAHRVEPDADPKKRMEWNLLLGGAHPHPERIGYTWLEFGRLGADGTAHYLTIGCGLKAVTGKGIAAHWFFVSPERVGDGLHLVDRNGTPLTRDRLGDELGATGRRFDRAGEYRSAVDEALFGLGQQRYAALIDLLIRLRQPQLSKRPSEKALSAALTESLPPLGQAVLADVAEAFRSLQEDREELAAMSEAFGAATTFLTHYRSYARLACRRQAAKPRVAHSRYEQLGRDLADAERRVLDADSRRAAVAATLGEVERESDRLTAHEEALRSSTAMEAATQLDSARKTATLLAQQAQRAADDRDIAAEAAADRQERFEAAVAALDAAREAASLARNAASTASDGAALSDRHAADVDAALGTIEIAELRRVVAALVATQQAAVRRVETLVTEVERRGRDLTAARARFAELDARAAEPADARAAAGTRVADATVVLSRETREHLSAATELRLTDPHDVFEELRAWCESLAGDNPYTVAVADLAAEVRDGVARTDAAEEAAAAALRAELDQLETEQDRLESGHVDAPPPRYTVDPERAGTPLWRLVDFTRKARMKDRAGLEAALEASGALDARVSADGALVGSDLVVTAGDPAPGRSLADVLTPAIDPDDPEAVAVGADTVAAVLAAVGLGPGHHTWVDTDGRFRVGALTGAWRKDAAQYIGAGAREQARRRRLAELAEAIAAVDGQIAEVAERRTVLAERRATVTLEHKSEAKRS</sequence>
<evidence type="ECO:0000313" key="3">
    <source>
        <dbReference type="Proteomes" id="UP001500635"/>
    </source>
</evidence>
<feature type="coiled-coil region" evidence="1">
    <location>
        <begin position="555"/>
        <end position="582"/>
    </location>
</feature>
<proteinExistence type="predicted"/>
<gene>
    <name evidence="2" type="ORF">GCM10023147_01170</name>
</gene>
<evidence type="ECO:0000313" key="2">
    <source>
        <dbReference type="EMBL" id="GAA4382847.1"/>
    </source>
</evidence>
<protein>
    <recommendedName>
        <fullName evidence="4">TIGR02680 family protein</fullName>
    </recommendedName>
</protein>
<dbReference type="Proteomes" id="UP001500635">
    <property type="component" value="Unassembled WGS sequence"/>
</dbReference>
<accession>A0ABP8J0R2</accession>
<evidence type="ECO:0008006" key="4">
    <source>
        <dbReference type="Google" id="ProtNLM"/>
    </source>
</evidence>
<dbReference type="NCBIfam" id="TIGR02680">
    <property type="entry name" value="TIGR02680 family protein"/>
    <property type="match status" value="1"/>
</dbReference>
<comment type="caution">
    <text evidence="2">The sequence shown here is derived from an EMBL/GenBank/DDBJ whole genome shotgun (WGS) entry which is preliminary data.</text>
</comment>